<dbReference type="GO" id="GO:0046872">
    <property type="term" value="F:metal ion binding"/>
    <property type="evidence" value="ECO:0007669"/>
    <property type="project" value="UniProtKB-KW"/>
</dbReference>
<comment type="catalytic activity">
    <reaction evidence="11">
        <text>adenosine(37) in tRNA(Ala) + H2O + H(+) = inosine(37) in tRNA(Ala) + NH4(+)</text>
        <dbReference type="Rhea" id="RHEA:50968"/>
        <dbReference type="Rhea" id="RHEA-COMP:12855"/>
        <dbReference type="Rhea" id="RHEA-COMP:12856"/>
        <dbReference type="ChEBI" id="CHEBI:15377"/>
        <dbReference type="ChEBI" id="CHEBI:15378"/>
        <dbReference type="ChEBI" id="CHEBI:28938"/>
        <dbReference type="ChEBI" id="CHEBI:74411"/>
        <dbReference type="ChEBI" id="CHEBI:82852"/>
        <dbReference type="EC" id="3.5.4.34"/>
    </reaction>
</comment>
<evidence type="ECO:0000259" key="12">
    <source>
        <dbReference type="PROSITE" id="PS50141"/>
    </source>
</evidence>
<dbReference type="Pfam" id="PF02137">
    <property type="entry name" value="A_deamin"/>
    <property type="match status" value="2"/>
</dbReference>
<accession>A0A443SRM0</accession>
<feature type="domain" description="A to I editase" evidence="12">
    <location>
        <begin position="49"/>
        <end position="186"/>
    </location>
</feature>
<dbReference type="GO" id="GO:0003723">
    <property type="term" value="F:RNA binding"/>
    <property type="evidence" value="ECO:0007669"/>
    <property type="project" value="InterPro"/>
</dbReference>
<dbReference type="STRING" id="299467.A0A443SRM0"/>
<sequence>MCESFVNNIANLSLNTYESLGKTGKPTADEWTTLCSIVIEENNTFLVACLATGTKCVTGQWASFKGAVIDCHAECLCKRAFKRFLISHVQSGKSFDTAKFHLFISQLPCGVVDRYKGNIDKPCVGVRRKPGKGERCLKPSCVDKLCKWNILGLQGRRLLAFTKKPIRFETIIIGNCGQENEFDENK</sequence>
<comment type="cofactor">
    <cofactor evidence="5">
        <name>1D-myo-inositol hexakisphosphate</name>
        <dbReference type="ChEBI" id="CHEBI:58130"/>
    </cofactor>
</comment>
<keyword evidence="3" id="KW-0378">Hydrolase</keyword>
<reference evidence="13 14" key="1">
    <citation type="journal article" date="2018" name="Gigascience">
        <title>Genomes of trombidid mites reveal novel predicted allergens and laterally-transferred genes associated with secondary metabolism.</title>
        <authorList>
            <person name="Dong X."/>
            <person name="Chaisiri K."/>
            <person name="Xia D."/>
            <person name="Armstrong S.D."/>
            <person name="Fang Y."/>
            <person name="Donnelly M.J."/>
            <person name="Kadowaki T."/>
            <person name="McGarry J.W."/>
            <person name="Darby A.C."/>
            <person name="Makepeace B.L."/>
        </authorList>
    </citation>
    <scope>NUCLEOTIDE SEQUENCE [LARGE SCALE GENOMIC DNA]</scope>
    <source>
        <strain evidence="13">UoL-UT</strain>
    </source>
</reference>
<keyword evidence="2" id="KW-0479">Metal-binding</keyword>
<evidence type="ECO:0000256" key="9">
    <source>
        <dbReference type="ARBA" id="ARBA00040502"/>
    </source>
</evidence>
<organism evidence="13 14">
    <name type="scientific">Leptotrombidium deliense</name>
    <dbReference type="NCBI Taxonomy" id="299467"/>
    <lineage>
        <taxon>Eukaryota</taxon>
        <taxon>Metazoa</taxon>
        <taxon>Ecdysozoa</taxon>
        <taxon>Arthropoda</taxon>
        <taxon>Chelicerata</taxon>
        <taxon>Arachnida</taxon>
        <taxon>Acari</taxon>
        <taxon>Acariformes</taxon>
        <taxon>Trombidiformes</taxon>
        <taxon>Prostigmata</taxon>
        <taxon>Anystina</taxon>
        <taxon>Parasitengona</taxon>
        <taxon>Trombiculoidea</taxon>
        <taxon>Trombiculidae</taxon>
        <taxon>Leptotrombidium</taxon>
    </lineage>
</organism>
<dbReference type="PROSITE" id="PS50141">
    <property type="entry name" value="A_DEAMIN_EDITASE"/>
    <property type="match status" value="1"/>
</dbReference>
<keyword evidence="1" id="KW-0819">tRNA processing</keyword>
<dbReference type="InterPro" id="IPR002466">
    <property type="entry name" value="A_deamin"/>
</dbReference>
<evidence type="ECO:0000256" key="4">
    <source>
        <dbReference type="ARBA" id="ARBA00022833"/>
    </source>
</evidence>
<dbReference type="OrthoDB" id="416253at2759"/>
<evidence type="ECO:0000256" key="1">
    <source>
        <dbReference type="ARBA" id="ARBA00022694"/>
    </source>
</evidence>
<dbReference type="PANTHER" id="PTHR46516:SF1">
    <property type="entry name" value="TRNA-SPECIFIC ADENOSINE DEAMINASE 1"/>
    <property type="match status" value="1"/>
</dbReference>
<name>A0A443SRM0_9ACAR</name>
<dbReference type="PANTHER" id="PTHR46516">
    <property type="entry name" value="TRNA-SPECIFIC ADENOSINE DEAMINASE 1"/>
    <property type="match status" value="1"/>
</dbReference>
<evidence type="ECO:0000256" key="3">
    <source>
        <dbReference type="ARBA" id="ARBA00022801"/>
    </source>
</evidence>
<comment type="similarity">
    <text evidence="7">Belongs to the ADAT1 family.</text>
</comment>
<evidence type="ECO:0000313" key="13">
    <source>
        <dbReference type="EMBL" id="RWS30186.1"/>
    </source>
</evidence>
<gene>
    <name evidence="13" type="ORF">B4U80_01203</name>
</gene>
<dbReference type="AlphaFoldDB" id="A0A443SRM0"/>
<evidence type="ECO:0000256" key="5">
    <source>
        <dbReference type="ARBA" id="ARBA00037026"/>
    </source>
</evidence>
<dbReference type="GO" id="GO:0043829">
    <property type="term" value="F:tRNA-specific adenosine-37 deaminase activity"/>
    <property type="evidence" value="ECO:0007669"/>
    <property type="project" value="UniProtKB-EC"/>
</dbReference>
<evidence type="ECO:0000256" key="7">
    <source>
        <dbReference type="ARBA" id="ARBA00038326"/>
    </source>
</evidence>
<evidence type="ECO:0000313" key="14">
    <source>
        <dbReference type="Proteomes" id="UP000288716"/>
    </source>
</evidence>
<evidence type="ECO:0000256" key="2">
    <source>
        <dbReference type="ARBA" id="ARBA00022723"/>
    </source>
</evidence>
<evidence type="ECO:0000256" key="11">
    <source>
        <dbReference type="ARBA" id="ARBA00047635"/>
    </source>
</evidence>
<dbReference type="VEuPathDB" id="VectorBase:LDEU001856"/>
<comment type="function">
    <text evidence="6">Specifically deaminates adenosine-37 to inosine in tRNA-Ala.</text>
</comment>
<dbReference type="GO" id="GO:0008033">
    <property type="term" value="P:tRNA processing"/>
    <property type="evidence" value="ECO:0007669"/>
    <property type="project" value="UniProtKB-KW"/>
</dbReference>
<dbReference type="Proteomes" id="UP000288716">
    <property type="component" value="Unassembled WGS sequence"/>
</dbReference>
<dbReference type="EC" id="3.5.4.34" evidence="8"/>
<proteinExistence type="inferred from homology"/>
<evidence type="ECO:0000256" key="8">
    <source>
        <dbReference type="ARBA" id="ARBA00038940"/>
    </source>
</evidence>
<protein>
    <recommendedName>
        <fullName evidence="9">tRNA-specific adenosine deaminase 1</fullName>
        <ecNumber evidence="8">3.5.4.34</ecNumber>
    </recommendedName>
    <alternativeName>
        <fullName evidence="10">tRNA-specific adenosine-37 deaminase</fullName>
    </alternativeName>
</protein>
<dbReference type="EMBL" id="NCKV01000604">
    <property type="protein sequence ID" value="RWS30186.1"/>
    <property type="molecule type" value="Genomic_DNA"/>
</dbReference>
<dbReference type="SMART" id="SM00552">
    <property type="entry name" value="ADEAMc"/>
    <property type="match status" value="1"/>
</dbReference>
<evidence type="ECO:0000256" key="10">
    <source>
        <dbReference type="ARBA" id="ARBA00041760"/>
    </source>
</evidence>
<comment type="caution">
    <text evidence="13">The sequence shown here is derived from an EMBL/GenBank/DDBJ whole genome shotgun (WGS) entry which is preliminary data.</text>
</comment>
<evidence type="ECO:0000256" key="6">
    <source>
        <dbReference type="ARBA" id="ARBA00037784"/>
    </source>
</evidence>
<keyword evidence="4" id="KW-0862">Zinc</keyword>
<keyword evidence="14" id="KW-1185">Reference proteome</keyword>